<protein>
    <submittedName>
        <fullName evidence="1">Uncharacterized protein</fullName>
    </submittedName>
</protein>
<dbReference type="Proteomes" id="UP000297245">
    <property type="component" value="Unassembled WGS sequence"/>
</dbReference>
<dbReference type="OrthoDB" id="2894845at2759"/>
<gene>
    <name evidence="1" type="ORF">K435DRAFT_779642</name>
</gene>
<dbReference type="EMBL" id="ML179236">
    <property type="protein sequence ID" value="THU93940.1"/>
    <property type="molecule type" value="Genomic_DNA"/>
</dbReference>
<feature type="non-terminal residue" evidence="1">
    <location>
        <position position="1"/>
    </location>
</feature>
<evidence type="ECO:0000313" key="1">
    <source>
        <dbReference type="EMBL" id="THU93940.1"/>
    </source>
</evidence>
<proteinExistence type="predicted"/>
<evidence type="ECO:0000313" key="2">
    <source>
        <dbReference type="Proteomes" id="UP000297245"/>
    </source>
</evidence>
<sequence length="486" mass="55233">TEKNVQNPFYNCSLVSHRMRRIALPFLFQAIEIIIEAVPFPDEKEEIAQFKTIIARNADLGHLVRHARITRPSNRTEYNVNKNYQFITAVLAAFPKLKCLVLRSAMGHTVNWDSQTPVIQAVNQHPSTDLCVVYQLNLAKRDDPPDHLPSVSLSRVICLSSDSGQSKHAQMLVQKSGLRILHVYFAHNNWHRTTYPSVLSITRGGFHSDPEYEDDIGSIEVFGDFLDRHPSLRTVTLAEGFPQDKAPWNVTLFDCVQPHTCVVDDTKAILAPRNQNGTQTSHWQLDTVTFTSLKVDPFLGISDLMAKLGNALSQVTSLSFQAFSGQEFDRHLFQNLTTKDIIVLLGTNFPKVENLHLSDTVFDNIIREWCTEDGNPSYEDVCNPSVQNQFSDIQQLCENFLWNLATTMPSLDFISFEIWPNFAHRQTRRHRINEKHVSAYIHRQQVNTGNTSQQVVEVVFASPVSATNQARVEEVNKARMARFGTF</sequence>
<accession>A0A4S8LWR9</accession>
<organism evidence="1 2">
    <name type="scientific">Dendrothele bispora (strain CBS 962.96)</name>
    <dbReference type="NCBI Taxonomy" id="1314807"/>
    <lineage>
        <taxon>Eukaryota</taxon>
        <taxon>Fungi</taxon>
        <taxon>Dikarya</taxon>
        <taxon>Basidiomycota</taxon>
        <taxon>Agaricomycotina</taxon>
        <taxon>Agaricomycetes</taxon>
        <taxon>Agaricomycetidae</taxon>
        <taxon>Agaricales</taxon>
        <taxon>Agaricales incertae sedis</taxon>
        <taxon>Dendrothele</taxon>
    </lineage>
</organism>
<name>A0A4S8LWR9_DENBC</name>
<reference evidence="1 2" key="1">
    <citation type="journal article" date="2019" name="Nat. Ecol. Evol.">
        <title>Megaphylogeny resolves global patterns of mushroom evolution.</title>
        <authorList>
            <person name="Varga T."/>
            <person name="Krizsan K."/>
            <person name="Foldi C."/>
            <person name="Dima B."/>
            <person name="Sanchez-Garcia M."/>
            <person name="Sanchez-Ramirez S."/>
            <person name="Szollosi G.J."/>
            <person name="Szarkandi J.G."/>
            <person name="Papp V."/>
            <person name="Albert L."/>
            <person name="Andreopoulos W."/>
            <person name="Angelini C."/>
            <person name="Antonin V."/>
            <person name="Barry K.W."/>
            <person name="Bougher N.L."/>
            <person name="Buchanan P."/>
            <person name="Buyck B."/>
            <person name="Bense V."/>
            <person name="Catcheside P."/>
            <person name="Chovatia M."/>
            <person name="Cooper J."/>
            <person name="Damon W."/>
            <person name="Desjardin D."/>
            <person name="Finy P."/>
            <person name="Geml J."/>
            <person name="Haridas S."/>
            <person name="Hughes K."/>
            <person name="Justo A."/>
            <person name="Karasinski D."/>
            <person name="Kautmanova I."/>
            <person name="Kiss B."/>
            <person name="Kocsube S."/>
            <person name="Kotiranta H."/>
            <person name="LaButti K.M."/>
            <person name="Lechner B.E."/>
            <person name="Liimatainen K."/>
            <person name="Lipzen A."/>
            <person name="Lukacs Z."/>
            <person name="Mihaltcheva S."/>
            <person name="Morgado L.N."/>
            <person name="Niskanen T."/>
            <person name="Noordeloos M.E."/>
            <person name="Ohm R.A."/>
            <person name="Ortiz-Santana B."/>
            <person name="Ovrebo C."/>
            <person name="Racz N."/>
            <person name="Riley R."/>
            <person name="Savchenko A."/>
            <person name="Shiryaev A."/>
            <person name="Soop K."/>
            <person name="Spirin V."/>
            <person name="Szebenyi C."/>
            <person name="Tomsovsky M."/>
            <person name="Tulloss R.E."/>
            <person name="Uehling J."/>
            <person name="Grigoriev I.V."/>
            <person name="Vagvolgyi C."/>
            <person name="Papp T."/>
            <person name="Martin F.M."/>
            <person name="Miettinen O."/>
            <person name="Hibbett D.S."/>
            <person name="Nagy L.G."/>
        </authorList>
    </citation>
    <scope>NUCLEOTIDE SEQUENCE [LARGE SCALE GENOMIC DNA]</scope>
    <source>
        <strain evidence="1 2">CBS 962.96</strain>
    </source>
</reference>
<keyword evidence="2" id="KW-1185">Reference proteome</keyword>
<dbReference type="AlphaFoldDB" id="A0A4S8LWR9"/>